<keyword evidence="5" id="KW-0067">ATP-binding</keyword>
<dbReference type="EMBL" id="FR824090">
    <property type="protein sequence ID" value="CCA18097.1"/>
    <property type="molecule type" value="Genomic_DNA"/>
</dbReference>
<dbReference type="InterPro" id="IPR011009">
    <property type="entry name" value="Kinase-like_dom_sf"/>
</dbReference>
<keyword evidence="2" id="KW-0808">Transferase</keyword>
<gene>
    <name evidence="9" type="primary">AlNc14C45G3656</name>
    <name evidence="9" type="ORF">ALNC14_042400</name>
</gene>
<name>F0WAC6_9STRA</name>
<dbReference type="GO" id="GO:0005524">
    <property type="term" value="F:ATP binding"/>
    <property type="evidence" value="ECO:0007669"/>
    <property type="project" value="UniProtKB-KW"/>
</dbReference>
<evidence type="ECO:0000256" key="2">
    <source>
        <dbReference type="ARBA" id="ARBA00022679"/>
    </source>
</evidence>
<dbReference type="PANTHER" id="PTHR24058">
    <property type="entry name" value="DUAL SPECIFICITY PROTEIN KINASE"/>
    <property type="match status" value="1"/>
</dbReference>
<keyword evidence="4 9" id="KW-0418">Kinase</keyword>
<dbReference type="InterPro" id="IPR000719">
    <property type="entry name" value="Prot_kinase_dom"/>
</dbReference>
<reference evidence="9" key="1">
    <citation type="journal article" date="2011" name="PLoS Biol.">
        <title>Gene gain and loss during evolution of obligate parasitism in the white rust pathogen of Arabidopsis thaliana.</title>
        <authorList>
            <person name="Kemen E."/>
            <person name="Gardiner A."/>
            <person name="Schultz-Larsen T."/>
            <person name="Kemen A.C."/>
            <person name="Balmuth A.L."/>
            <person name="Robert-Seilaniantz A."/>
            <person name="Bailey K."/>
            <person name="Holub E."/>
            <person name="Studholme D.J."/>
            <person name="Maclean D."/>
            <person name="Jones J.D."/>
        </authorList>
    </citation>
    <scope>NUCLEOTIDE SEQUENCE</scope>
</reference>
<evidence type="ECO:0000256" key="5">
    <source>
        <dbReference type="ARBA" id="ARBA00022840"/>
    </source>
</evidence>
<dbReference type="InterPro" id="IPR008271">
    <property type="entry name" value="Ser/Thr_kinase_AS"/>
</dbReference>
<evidence type="ECO:0000256" key="7">
    <source>
        <dbReference type="SAM" id="MobiDB-lite"/>
    </source>
</evidence>
<evidence type="ECO:0000256" key="3">
    <source>
        <dbReference type="ARBA" id="ARBA00022741"/>
    </source>
</evidence>
<feature type="region of interest" description="Disordered" evidence="7">
    <location>
        <begin position="25"/>
        <end position="46"/>
    </location>
</feature>
<reference evidence="9" key="2">
    <citation type="submission" date="2011-02" db="EMBL/GenBank/DDBJ databases">
        <authorList>
            <person name="MacLean D."/>
        </authorList>
    </citation>
    <scope>NUCLEOTIDE SEQUENCE</scope>
</reference>
<keyword evidence="1" id="KW-0723">Serine/threonine-protein kinase</keyword>
<dbReference type="PROSITE" id="PS00108">
    <property type="entry name" value="PROTEIN_KINASE_ST"/>
    <property type="match status" value="1"/>
</dbReference>
<dbReference type="CDD" id="cd14133">
    <property type="entry name" value="PKc_DYRK_like"/>
    <property type="match status" value="1"/>
</dbReference>
<keyword evidence="3" id="KW-0547">Nucleotide-binding</keyword>
<evidence type="ECO:0000256" key="6">
    <source>
        <dbReference type="SAM" id="Coils"/>
    </source>
</evidence>
<protein>
    <submittedName>
        <fullName evidence="9">Dual specificity tyrosinephosphorylationregulated kinase putative</fullName>
    </submittedName>
</protein>
<dbReference type="Pfam" id="PF00069">
    <property type="entry name" value="Pkinase"/>
    <property type="match status" value="1"/>
</dbReference>
<dbReference type="SUPFAM" id="SSF56112">
    <property type="entry name" value="Protein kinase-like (PK-like)"/>
    <property type="match status" value="1"/>
</dbReference>
<sequence>MVDFFETSSLDFELAECAVTSEEESEVEQYFSSADHPQQPVRFDQPRSLDSTRNVLDTTEEATTNLENFNKKRENEKSELIRMILESIASVPVAIEKIHTNEELRMALYEEIGPSSNLLNCFNLDPEAGVTEGKTDHSTDVPNARTSAKSDSGDFFISALSKTDKYDFANSRLLNSPSSALPSVNTSASLGAYNRSLLQDGEPISALWPREPNQFAFTQEEEMTMQEGGIYTEMAVSEDSLDDDSEDCADSEIEILNNKSPANFQKLEEDDTLEVLNLRVIRPRSRTGFAPSEDWKPSSNSLIAGRYLVESTIGEAVFSRTYKCLDNTLGRQVCLKIIRNVKEYFDQGIDEIRVLEYIQENCDVDDKNLLRLLDYFYYREHLIVVTELLHNNLYEMSEVLQAEGLINYFTLARIKHIGKQLLSALECLHSLNLVHCDLKPENILIQNVADCQIKIIDFGSACFITDELTSYVQSRSYRAPEVILGLSYDQKVDLWSLGCVLAELFLEDVLFNNESEESLLASIIETIGPIPSKLMTQNPDLMNNFRESEVFAFDTKGNGVVRKRGKYPTLESLLETSDQFFVDLLKNLLQIDPNVRLAAAEALQHACFHKLLEWYAYTKVFKRVNYTKGKSH</sequence>
<evidence type="ECO:0000313" key="9">
    <source>
        <dbReference type="EMBL" id="CCA18097.1"/>
    </source>
</evidence>
<evidence type="ECO:0000259" key="8">
    <source>
        <dbReference type="PROSITE" id="PS50011"/>
    </source>
</evidence>
<dbReference type="InterPro" id="IPR050494">
    <property type="entry name" value="Ser_Thr_dual-spec_kinase"/>
</dbReference>
<dbReference type="SMART" id="SM00220">
    <property type="entry name" value="S_TKc"/>
    <property type="match status" value="1"/>
</dbReference>
<evidence type="ECO:0000256" key="1">
    <source>
        <dbReference type="ARBA" id="ARBA00022527"/>
    </source>
</evidence>
<dbReference type="PANTHER" id="PTHR24058:SF124">
    <property type="entry name" value="PROTEIN KINASE SUPERFAMILY PROTEIN"/>
    <property type="match status" value="1"/>
</dbReference>
<feature type="coiled-coil region" evidence="6">
    <location>
        <begin position="59"/>
        <end position="86"/>
    </location>
</feature>
<dbReference type="AlphaFoldDB" id="F0WAC6"/>
<proteinExistence type="predicted"/>
<evidence type="ECO:0000256" key="4">
    <source>
        <dbReference type="ARBA" id="ARBA00022777"/>
    </source>
</evidence>
<feature type="domain" description="Protein kinase" evidence="8">
    <location>
        <begin position="307"/>
        <end position="608"/>
    </location>
</feature>
<dbReference type="HOGENOM" id="CLU_433076_0_0_1"/>
<dbReference type="PROSITE" id="PS50011">
    <property type="entry name" value="PROTEIN_KINASE_DOM"/>
    <property type="match status" value="1"/>
</dbReference>
<dbReference type="Gene3D" id="3.30.200.20">
    <property type="entry name" value="Phosphorylase Kinase, domain 1"/>
    <property type="match status" value="1"/>
</dbReference>
<organism evidence="9">
    <name type="scientific">Albugo laibachii Nc14</name>
    <dbReference type="NCBI Taxonomy" id="890382"/>
    <lineage>
        <taxon>Eukaryota</taxon>
        <taxon>Sar</taxon>
        <taxon>Stramenopiles</taxon>
        <taxon>Oomycota</taxon>
        <taxon>Peronosporomycetes</taxon>
        <taxon>Albuginales</taxon>
        <taxon>Albuginaceae</taxon>
        <taxon>Albugo</taxon>
    </lineage>
</organism>
<dbReference type="GO" id="GO:0004674">
    <property type="term" value="F:protein serine/threonine kinase activity"/>
    <property type="evidence" value="ECO:0007669"/>
    <property type="project" value="UniProtKB-KW"/>
</dbReference>
<dbReference type="Gene3D" id="1.10.510.10">
    <property type="entry name" value="Transferase(Phosphotransferase) domain 1"/>
    <property type="match status" value="1"/>
</dbReference>
<accession>F0WAC6</accession>
<keyword evidence="6" id="KW-0175">Coiled coil</keyword>